<dbReference type="EMBL" id="GIFC01000633">
    <property type="protein sequence ID" value="MXU82716.1"/>
    <property type="molecule type" value="Transcribed_RNA"/>
</dbReference>
<proteinExistence type="predicted"/>
<feature type="signal peptide" evidence="2">
    <location>
        <begin position="1"/>
        <end position="24"/>
    </location>
</feature>
<feature type="region of interest" description="Disordered" evidence="1">
    <location>
        <begin position="38"/>
        <end position="70"/>
    </location>
</feature>
<evidence type="ECO:0000313" key="3">
    <source>
        <dbReference type="EMBL" id="MXU82716.1"/>
    </source>
</evidence>
<feature type="compositionally biased region" description="Polar residues" evidence="1">
    <location>
        <begin position="56"/>
        <end position="70"/>
    </location>
</feature>
<keyword evidence="2" id="KW-0732">Signal</keyword>
<feature type="chain" id="PRO_5025343415" evidence="2">
    <location>
        <begin position="25"/>
        <end position="70"/>
    </location>
</feature>
<dbReference type="AlphaFoldDB" id="A0A6B0U310"/>
<organism evidence="3">
    <name type="scientific">Ixodes ricinus</name>
    <name type="common">Common tick</name>
    <name type="synonym">Acarus ricinus</name>
    <dbReference type="NCBI Taxonomy" id="34613"/>
    <lineage>
        <taxon>Eukaryota</taxon>
        <taxon>Metazoa</taxon>
        <taxon>Ecdysozoa</taxon>
        <taxon>Arthropoda</taxon>
        <taxon>Chelicerata</taxon>
        <taxon>Arachnida</taxon>
        <taxon>Acari</taxon>
        <taxon>Parasitiformes</taxon>
        <taxon>Ixodida</taxon>
        <taxon>Ixodoidea</taxon>
        <taxon>Ixodidae</taxon>
        <taxon>Ixodinae</taxon>
        <taxon>Ixodes</taxon>
    </lineage>
</organism>
<protein>
    <submittedName>
        <fullName evidence="3">Putative secreted protein</fullName>
    </submittedName>
</protein>
<evidence type="ECO:0000256" key="1">
    <source>
        <dbReference type="SAM" id="MobiDB-lite"/>
    </source>
</evidence>
<sequence length="70" mass="7662">MRALTIFFVILLLQGVCFFIEVDAATCGQWVGPWNGANGQLEQNESARPHSPDRSLGSQTASLHRMAQTS</sequence>
<evidence type="ECO:0000256" key="2">
    <source>
        <dbReference type="SAM" id="SignalP"/>
    </source>
</evidence>
<accession>A0A6B0U310</accession>
<reference evidence="3" key="1">
    <citation type="submission" date="2019-12" db="EMBL/GenBank/DDBJ databases">
        <title>An insight into the sialome of adult female Ixodes ricinus ticks feeding for 6 days.</title>
        <authorList>
            <person name="Perner J."/>
            <person name="Ribeiro J.M.C."/>
        </authorList>
    </citation>
    <scope>NUCLEOTIDE SEQUENCE</scope>
    <source>
        <strain evidence="3">Semi-engorged</strain>
        <tissue evidence="3">Salivary glands</tissue>
    </source>
</reference>
<name>A0A6B0U310_IXORI</name>